<sequence length="339" mass="37844">MASGSVRPVTTYFMSTRSTMFFQTGLFLYILILWTRICCCSAGCLNNNNLGDLSDLLEKFNYVGQSCKDIKERYGVKTDGLYYLQSKTGIIYETYCDMTTDGGGWTLVASVHENNLRGKCTVGDRWTSQQGNMDVVPEGDGNWVNKVTFGNAEGATGDDFKNPGYYDIQAQDMSVWHVPNQVLMENWKTSAIVRYHTNSKFFPLYGGNLYGLFQRFPLKYKGGLCKIDNGPSIPIVFDVGDAKYLREMYGPNTYAETEPGYVTFRVFNNEQAALAICSGVKVNACNSEHVCFGGGGFFPEASPRQCGDFAGWDWDGYGTHIGWSATKTITESTVLLFYR</sequence>
<keyword evidence="3" id="KW-0106">Calcium</keyword>
<reference evidence="7" key="1">
    <citation type="submission" date="2021-06" db="EMBL/GenBank/DDBJ databases">
        <authorList>
            <consortium name="Wellcome Sanger Institute Data Sharing"/>
        </authorList>
    </citation>
    <scope>NUCLEOTIDE SEQUENCE [LARGE SCALE GENOMIC DNA]</scope>
</reference>
<organism evidence="7 8">
    <name type="scientific">Erpetoichthys calabaricus</name>
    <name type="common">Rope fish</name>
    <name type="synonym">Calamoichthys calabaricus</name>
    <dbReference type="NCBI Taxonomy" id="27687"/>
    <lineage>
        <taxon>Eukaryota</taxon>
        <taxon>Metazoa</taxon>
        <taxon>Chordata</taxon>
        <taxon>Craniata</taxon>
        <taxon>Vertebrata</taxon>
        <taxon>Euteleostomi</taxon>
        <taxon>Actinopterygii</taxon>
        <taxon>Polypteriformes</taxon>
        <taxon>Polypteridae</taxon>
        <taxon>Erpetoichthys</taxon>
    </lineage>
</organism>
<dbReference type="GeneTree" id="ENSGT00940000154757"/>
<protein>
    <submittedName>
        <fullName evidence="7">Intelectin-1a-like</fullName>
    </submittedName>
</protein>
<dbReference type="InterPro" id="IPR036056">
    <property type="entry name" value="Fibrinogen-like_C"/>
</dbReference>
<dbReference type="Proteomes" id="UP000694620">
    <property type="component" value="Chromosome 8"/>
</dbReference>
<dbReference type="PROSITE" id="PS51406">
    <property type="entry name" value="FIBRINOGEN_C_2"/>
    <property type="match status" value="1"/>
</dbReference>
<dbReference type="InterPro" id="IPR014716">
    <property type="entry name" value="Fibrinogen_a/b/g_C_1"/>
</dbReference>
<keyword evidence="1" id="KW-0479">Metal-binding</keyword>
<dbReference type="Gene3D" id="3.90.215.10">
    <property type="entry name" value="Gamma Fibrinogen, chain A, domain 1"/>
    <property type="match status" value="1"/>
</dbReference>
<keyword evidence="5" id="KW-0472">Membrane</keyword>
<keyword evidence="4" id="KW-1015">Disulfide bond</keyword>
<dbReference type="PANTHER" id="PTHR16146:SF46">
    <property type="entry name" value="INTELECTIN-1A-RELATED"/>
    <property type="match status" value="1"/>
</dbReference>
<dbReference type="PANTHER" id="PTHR16146">
    <property type="entry name" value="INTELECTIN"/>
    <property type="match status" value="1"/>
</dbReference>
<accession>A0A8C4T509</accession>
<feature type="transmembrane region" description="Helical" evidence="5">
    <location>
        <begin position="20"/>
        <end position="37"/>
    </location>
</feature>
<evidence type="ECO:0000256" key="5">
    <source>
        <dbReference type="SAM" id="Phobius"/>
    </source>
</evidence>
<dbReference type="AlphaFoldDB" id="A0A8C4T509"/>
<keyword evidence="5" id="KW-0812">Transmembrane</keyword>
<evidence type="ECO:0000313" key="7">
    <source>
        <dbReference type="Ensembl" id="ENSECRP00000027043.1"/>
    </source>
</evidence>
<evidence type="ECO:0000256" key="4">
    <source>
        <dbReference type="ARBA" id="ARBA00023157"/>
    </source>
</evidence>
<dbReference type="GO" id="GO:0005615">
    <property type="term" value="C:extracellular space"/>
    <property type="evidence" value="ECO:0007669"/>
    <property type="project" value="TreeGrafter"/>
</dbReference>
<reference evidence="7" key="2">
    <citation type="submission" date="2025-08" db="UniProtKB">
        <authorList>
            <consortium name="Ensembl"/>
        </authorList>
    </citation>
    <scope>IDENTIFICATION</scope>
</reference>
<feature type="domain" description="Fibrinogen C-terminal" evidence="6">
    <location>
        <begin position="58"/>
        <end position="108"/>
    </location>
</feature>
<keyword evidence="8" id="KW-1185">Reference proteome</keyword>
<evidence type="ECO:0000313" key="8">
    <source>
        <dbReference type="Proteomes" id="UP000694620"/>
    </source>
</evidence>
<dbReference type="OrthoDB" id="5971203at2759"/>
<dbReference type="Pfam" id="PF00147">
    <property type="entry name" value="Fibrinogen_C"/>
    <property type="match status" value="1"/>
</dbReference>
<keyword evidence="2" id="KW-0430">Lectin</keyword>
<dbReference type="SUPFAM" id="SSF56496">
    <property type="entry name" value="Fibrinogen C-terminal domain-like"/>
    <property type="match status" value="1"/>
</dbReference>
<dbReference type="GO" id="GO:0070492">
    <property type="term" value="F:oligosaccharide binding"/>
    <property type="evidence" value="ECO:0007669"/>
    <property type="project" value="TreeGrafter"/>
</dbReference>
<dbReference type="GeneID" id="114655777"/>
<dbReference type="GO" id="GO:0046872">
    <property type="term" value="F:metal ion binding"/>
    <property type="evidence" value="ECO:0007669"/>
    <property type="project" value="UniProtKB-KW"/>
</dbReference>
<dbReference type="NCBIfam" id="NF040941">
    <property type="entry name" value="GGGWT_bact"/>
    <property type="match status" value="1"/>
</dbReference>
<name>A0A8C4T509_ERPCA</name>
<dbReference type="InterPro" id="IPR002181">
    <property type="entry name" value="Fibrinogen_a/b/g_C_dom"/>
</dbReference>
<evidence type="ECO:0000256" key="1">
    <source>
        <dbReference type="ARBA" id="ARBA00022723"/>
    </source>
</evidence>
<evidence type="ECO:0000256" key="2">
    <source>
        <dbReference type="ARBA" id="ARBA00022734"/>
    </source>
</evidence>
<gene>
    <name evidence="7" type="primary">LOC114655777</name>
</gene>
<evidence type="ECO:0000259" key="6">
    <source>
        <dbReference type="PROSITE" id="PS51406"/>
    </source>
</evidence>
<keyword evidence="5" id="KW-1133">Transmembrane helix</keyword>
<reference evidence="7" key="3">
    <citation type="submission" date="2025-09" db="UniProtKB">
        <authorList>
            <consortium name="Ensembl"/>
        </authorList>
    </citation>
    <scope>IDENTIFICATION</scope>
</reference>
<proteinExistence type="predicted"/>
<evidence type="ECO:0000256" key="3">
    <source>
        <dbReference type="ARBA" id="ARBA00022837"/>
    </source>
</evidence>
<dbReference type="Ensembl" id="ENSECRT00000027613.1">
    <property type="protein sequence ID" value="ENSECRP00000027043.1"/>
    <property type="gene ID" value="ENSECRG00000018301.1"/>
</dbReference>
<dbReference type="RefSeq" id="XP_028662834.1">
    <property type="nucleotide sequence ID" value="XM_028807001.2"/>
</dbReference>
<dbReference type="FunFam" id="3.90.215.10:FF:000015">
    <property type="entry name" value="Intelectin 2"/>
    <property type="match status" value="1"/>
</dbReference>